<dbReference type="AlphaFoldDB" id="A0AAV2J7A8"/>
<accession>A0AAV2J7A8</accession>
<gene>
    <name evidence="2" type="ORF">KC01_LOCUS20320</name>
    <name evidence="1" type="ORF">KC01_LOCUS5259</name>
</gene>
<dbReference type="EMBL" id="OZ035833">
    <property type="protein sequence ID" value="CAL1573332.1"/>
    <property type="molecule type" value="Genomic_DNA"/>
</dbReference>
<name>A0AAV2J7A8_KNICA</name>
<sequence length="68" mass="7472">MNHLTVRLIEVDSFGNRSSSHYKGTLQLYRLPRAELDGAGSGSGNKKPLGDPICRLPLTLPKKARPIE</sequence>
<protein>
    <submittedName>
        <fullName evidence="1">Uncharacterized protein</fullName>
    </submittedName>
</protein>
<evidence type="ECO:0000313" key="3">
    <source>
        <dbReference type="Proteomes" id="UP001497482"/>
    </source>
</evidence>
<dbReference type="PANTHER" id="PTHR28336:SF3">
    <property type="entry name" value="CHROMOSOME 11 C6ORF62 HOMOLOG"/>
    <property type="match status" value="1"/>
</dbReference>
<evidence type="ECO:0000313" key="1">
    <source>
        <dbReference type="EMBL" id="CAL1573332.1"/>
    </source>
</evidence>
<keyword evidence="3" id="KW-1185">Reference proteome</keyword>
<dbReference type="Proteomes" id="UP001497482">
    <property type="component" value="Chromosome 19"/>
</dbReference>
<organism evidence="1 3">
    <name type="scientific">Knipowitschia caucasica</name>
    <name type="common">Caucasian dwarf goby</name>
    <name type="synonym">Pomatoschistus caucasicus</name>
    <dbReference type="NCBI Taxonomy" id="637954"/>
    <lineage>
        <taxon>Eukaryota</taxon>
        <taxon>Metazoa</taxon>
        <taxon>Chordata</taxon>
        <taxon>Craniata</taxon>
        <taxon>Vertebrata</taxon>
        <taxon>Euteleostomi</taxon>
        <taxon>Actinopterygii</taxon>
        <taxon>Neopterygii</taxon>
        <taxon>Teleostei</taxon>
        <taxon>Neoteleostei</taxon>
        <taxon>Acanthomorphata</taxon>
        <taxon>Gobiaria</taxon>
        <taxon>Gobiiformes</taxon>
        <taxon>Gobioidei</taxon>
        <taxon>Gobiidae</taxon>
        <taxon>Gobiinae</taxon>
        <taxon>Knipowitschia</taxon>
    </lineage>
</organism>
<dbReference type="EMBL" id="OZ035841">
    <property type="protein sequence ID" value="CAL1590877.1"/>
    <property type="molecule type" value="Genomic_DNA"/>
</dbReference>
<proteinExistence type="predicted"/>
<dbReference type="PANTHER" id="PTHR28336">
    <property type="entry name" value="BA1-643"/>
    <property type="match status" value="1"/>
</dbReference>
<evidence type="ECO:0000313" key="2">
    <source>
        <dbReference type="EMBL" id="CAL1590877.1"/>
    </source>
</evidence>
<dbReference type="Proteomes" id="UP001497482">
    <property type="component" value="Chromosome 11"/>
</dbReference>
<reference evidence="1 3" key="1">
    <citation type="submission" date="2024-04" db="EMBL/GenBank/DDBJ databases">
        <authorList>
            <person name="Waldvogel A.-M."/>
            <person name="Schoenle A."/>
        </authorList>
    </citation>
    <scope>NUCLEOTIDE SEQUENCE [LARGE SCALE GENOMIC DNA]</scope>
</reference>